<dbReference type="Proteomes" id="UP001057702">
    <property type="component" value="Unassembled WGS sequence"/>
</dbReference>
<sequence>MSDEGMAERLIDQFFVELVADAERHSDAADRDKVRAASRAWNADGTLDAFTVIRVRMWAANRALTAYKGHKADAFSQRQSERLEIAEWLAMHSRRPKPPAP</sequence>
<accession>A0ABT1PPJ7</accession>
<name>A0ABT1PPJ7_9ACTN</name>
<keyword evidence="2" id="KW-1185">Reference proteome</keyword>
<evidence type="ECO:0000313" key="2">
    <source>
        <dbReference type="Proteomes" id="UP001057702"/>
    </source>
</evidence>
<evidence type="ECO:0000313" key="1">
    <source>
        <dbReference type="EMBL" id="MCQ4079596.1"/>
    </source>
</evidence>
<dbReference type="EMBL" id="JANFNG010000001">
    <property type="protein sequence ID" value="MCQ4079596.1"/>
    <property type="molecule type" value="Genomic_DNA"/>
</dbReference>
<proteinExistence type="predicted"/>
<protein>
    <submittedName>
        <fullName evidence="1">Uncharacterized protein</fullName>
    </submittedName>
</protein>
<gene>
    <name evidence="1" type="ORF">NGB36_03005</name>
</gene>
<comment type="caution">
    <text evidence="1">The sequence shown here is derived from an EMBL/GenBank/DDBJ whole genome shotgun (WGS) entry which is preliminary data.</text>
</comment>
<organism evidence="1 2">
    <name type="scientific">Streptomyces humicola</name>
    <dbReference type="NCBI Taxonomy" id="2953240"/>
    <lineage>
        <taxon>Bacteria</taxon>
        <taxon>Bacillati</taxon>
        <taxon>Actinomycetota</taxon>
        <taxon>Actinomycetes</taxon>
        <taxon>Kitasatosporales</taxon>
        <taxon>Streptomycetaceae</taxon>
        <taxon>Streptomyces</taxon>
    </lineage>
</organism>
<reference evidence="1" key="1">
    <citation type="submission" date="2022-06" db="EMBL/GenBank/DDBJ databases">
        <title>Draft genome sequence of Streptomyces sp. RB6PN25 isolated from peat swamp forest in Thailand.</title>
        <authorList>
            <person name="Duangmal K."/>
            <person name="Klaysubun C."/>
        </authorList>
    </citation>
    <scope>NUCLEOTIDE SEQUENCE</scope>
    <source>
        <strain evidence="1">RB6PN25</strain>
    </source>
</reference>
<dbReference type="RefSeq" id="WP_255918441.1">
    <property type="nucleotide sequence ID" value="NZ_JANFNG010000001.1"/>
</dbReference>